<proteinExistence type="predicted"/>
<dbReference type="Proteomes" id="UP000283458">
    <property type="component" value="Unassembled WGS sequence"/>
</dbReference>
<dbReference type="AlphaFoldDB" id="A0A418W178"/>
<protein>
    <submittedName>
        <fullName evidence="1">Uncharacterized protein</fullName>
    </submittedName>
</protein>
<dbReference type="EMBL" id="QYUL01000001">
    <property type="protein sequence ID" value="RJF83782.1"/>
    <property type="molecule type" value="Genomic_DNA"/>
</dbReference>
<dbReference type="InterPro" id="IPR021730">
    <property type="entry name" value="YdbH"/>
</dbReference>
<reference evidence="1 2" key="1">
    <citation type="submission" date="2018-09" db="EMBL/GenBank/DDBJ databases">
        <authorList>
            <person name="Zhu H."/>
        </authorList>
    </citation>
    <scope>NUCLEOTIDE SEQUENCE [LARGE SCALE GENOMIC DNA]</scope>
    <source>
        <strain evidence="1 2">K2W22B-5</strain>
    </source>
</reference>
<keyword evidence="2" id="KW-1185">Reference proteome</keyword>
<gene>
    <name evidence="1" type="ORF">D3877_03880</name>
</gene>
<comment type="caution">
    <text evidence="1">The sequence shown here is derived from an EMBL/GenBank/DDBJ whole genome shotgun (WGS) entry which is preliminary data.</text>
</comment>
<accession>A0A418W178</accession>
<evidence type="ECO:0000313" key="2">
    <source>
        <dbReference type="Proteomes" id="UP000283458"/>
    </source>
</evidence>
<sequence length="567" mass="58380">MGWGRGMRMRGRWATTVTLAILVALAVTAFSLLRARLDERTTAALREAGIEGTVATIDALELTLSPPGLILAVTLVKDPAVGGDAMGGLINLSGALAVDWLGWGDLALTPVGCLTLRVEDVTVAGTPLLAPEGARLCAVDGGPLLRWSPQGAALTGALLVPRIDAPTRQLRADTVSVGLTQASNSAVTLDLSVGAIRDGRALPVVTPLSLVARADHSAGEAWRFSGAVTGGHGALTVDFSGSHDPAAGTGQAELRGKPLRLGGKGAKLNDLSPLLASLLTKVSGALTARAALSWKGDALRSSGKLLIESLGGVVGPVTVVGLNGAVALSSLWPPVIPDGQSVAMALLDVGVPLTDGVIRFGYGRDRRVDVDEAVWRWSGGTVRADPFELSPTAPKGLITLRAQGVDVAKLLEMIQVEGMAATGVLSGVLPVRIQDGRARLVGGVFETSAPGTLRYAPASPPAGLSGPEGSPTALLMGALSDFRYESLRLSLDGEAGGELRAGLAVRGTNPTFYDGYPVALNLTLSGALDRILRQSLDAYHIPDAVRERMTGFDHPGADHLGVGHKEP</sequence>
<name>A0A418W178_9PROT</name>
<organism evidence="1 2">
    <name type="scientific">Azospirillum cavernae</name>
    <dbReference type="NCBI Taxonomy" id="2320860"/>
    <lineage>
        <taxon>Bacteria</taxon>
        <taxon>Pseudomonadati</taxon>
        <taxon>Pseudomonadota</taxon>
        <taxon>Alphaproteobacteria</taxon>
        <taxon>Rhodospirillales</taxon>
        <taxon>Azospirillaceae</taxon>
        <taxon>Azospirillum</taxon>
    </lineage>
</organism>
<evidence type="ECO:0000313" key="1">
    <source>
        <dbReference type="EMBL" id="RJF83782.1"/>
    </source>
</evidence>
<dbReference type="Pfam" id="PF11739">
    <property type="entry name" value="YdbH-like"/>
    <property type="match status" value="1"/>
</dbReference>